<dbReference type="GO" id="GO:0016765">
    <property type="term" value="F:transferase activity, transferring alkyl or aryl (other than methyl) groups"/>
    <property type="evidence" value="ECO:0007669"/>
    <property type="project" value="InterPro"/>
</dbReference>
<feature type="transmembrane region" description="Helical" evidence="9">
    <location>
        <begin position="196"/>
        <end position="214"/>
    </location>
</feature>
<feature type="transmembrane region" description="Helical" evidence="9">
    <location>
        <begin position="166"/>
        <end position="184"/>
    </location>
</feature>
<feature type="transmembrane region" description="Helical" evidence="9">
    <location>
        <begin position="235"/>
        <end position="259"/>
    </location>
</feature>
<dbReference type="EMBL" id="JARJCN010000015">
    <property type="protein sequence ID" value="KAJ7093997.1"/>
    <property type="molecule type" value="Genomic_DNA"/>
</dbReference>
<dbReference type="CDD" id="cd13959">
    <property type="entry name" value="PT_UbiA_COQ2"/>
    <property type="match status" value="1"/>
</dbReference>
<dbReference type="GO" id="GO:0005886">
    <property type="term" value="C:plasma membrane"/>
    <property type="evidence" value="ECO:0007669"/>
    <property type="project" value="TreeGrafter"/>
</dbReference>
<keyword evidence="11" id="KW-1185">Reference proteome</keyword>
<feature type="transmembrane region" description="Helical" evidence="9">
    <location>
        <begin position="142"/>
        <end position="159"/>
    </location>
</feature>
<dbReference type="FunFam" id="1.10.357.140:FF:000008">
    <property type="entry name" value="4-hydroxybenzoate octaprenyltransferase"/>
    <property type="match status" value="1"/>
</dbReference>
<evidence type="ECO:0000313" key="10">
    <source>
        <dbReference type="EMBL" id="KAJ7093997.1"/>
    </source>
</evidence>
<dbReference type="AlphaFoldDB" id="A0AAD6XWY5"/>
<dbReference type="PANTHER" id="PTHR11048:SF28">
    <property type="entry name" value="4-HYDROXYBENZOATE POLYPRENYLTRANSFERASE, MITOCHONDRIAL"/>
    <property type="match status" value="1"/>
</dbReference>
<gene>
    <name evidence="10" type="ORF">B0H15DRAFT_149178</name>
</gene>
<reference evidence="10" key="1">
    <citation type="submission" date="2023-03" db="EMBL/GenBank/DDBJ databases">
        <title>Massive genome expansion in bonnet fungi (Mycena s.s.) driven by repeated elements and novel gene families across ecological guilds.</title>
        <authorList>
            <consortium name="Lawrence Berkeley National Laboratory"/>
            <person name="Harder C.B."/>
            <person name="Miyauchi S."/>
            <person name="Viragh M."/>
            <person name="Kuo A."/>
            <person name="Thoen E."/>
            <person name="Andreopoulos B."/>
            <person name="Lu D."/>
            <person name="Skrede I."/>
            <person name="Drula E."/>
            <person name="Henrissat B."/>
            <person name="Morin E."/>
            <person name="Kohler A."/>
            <person name="Barry K."/>
            <person name="LaButti K."/>
            <person name="Morin E."/>
            <person name="Salamov A."/>
            <person name="Lipzen A."/>
            <person name="Mereny Z."/>
            <person name="Hegedus B."/>
            <person name="Baldrian P."/>
            <person name="Stursova M."/>
            <person name="Weitz H."/>
            <person name="Taylor A."/>
            <person name="Grigoriev I.V."/>
            <person name="Nagy L.G."/>
            <person name="Martin F."/>
            <person name="Kauserud H."/>
        </authorList>
    </citation>
    <scope>NUCLEOTIDE SEQUENCE</scope>
    <source>
        <strain evidence="10">CBHHK173m</strain>
    </source>
</reference>
<feature type="transmembrane region" description="Helical" evidence="9">
    <location>
        <begin position="265"/>
        <end position="282"/>
    </location>
</feature>
<comment type="subcellular location">
    <subcellularLocation>
        <location evidence="2">Membrane</location>
        <topology evidence="2">Multi-pass membrane protein</topology>
    </subcellularLocation>
</comment>
<organism evidence="10 11">
    <name type="scientific">Mycena belliarum</name>
    <dbReference type="NCBI Taxonomy" id="1033014"/>
    <lineage>
        <taxon>Eukaryota</taxon>
        <taxon>Fungi</taxon>
        <taxon>Dikarya</taxon>
        <taxon>Basidiomycota</taxon>
        <taxon>Agaricomycotina</taxon>
        <taxon>Agaricomycetes</taxon>
        <taxon>Agaricomycetidae</taxon>
        <taxon>Agaricales</taxon>
        <taxon>Marasmiineae</taxon>
        <taxon>Mycenaceae</taxon>
        <taxon>Mycena</taxon>
    </lineage>
</organism>
<evidence type="ECO:0000256" key="9">
    <source>
        <dbReference type="SAM" id="Phobius"/>
    </source>
</evidence>
<protein>
    <submittedName>
        <fullName evidence="10">UbiA prenyltransferase</fullName>
    </submittedName>
</protein>
<dbReference type="InterPro" id="IPR039653">
    <property type="entry name" value="Prenyltransferase"/>
</dbReference>
<comment type="pathway">
    <text evidence="3">Secondary metabolite biosynthesis.</text>
</comment>
<keyword evidence="5" id="KW-0808">Transferase</keyword>
<dbReference type="FunFam" id="1.20.120.1780:FF:000001">
    <property type="entry name" value="4-hydroxybenzoate octaprenyltransferase"/>
    <property type="match status" value="1"/>
</dbReference>
<dbReference type="InterPro" id="IPR044878">
    <property type="entry name" value="UbiA_sf"/>
</dbReference>
<evidence type="ECO:0000256" key="1">
    <source>
        <dbReference type="ARBA" id="ARBA00001946"/>
    </source>
</evidence>
<keyword evidence="8 9" id="KW-0472">Membrane</keyword>
<comment type="caution">
    <text evidence="10">The sequence shown here is derived from an EMBL/GenBank/DDBJ whole genome shotgun (WGS) entry which is preliminary data.</text>
</comment>
<sequence length="327" mass="36288">MMALRMEKLYQLISSAGTLFGPPTSTEIRACWELCRLHNNIGFWVVWLPTAWSIAMACKSHPEIPAASAIHRALVYVPLCLGIKSMIMTIDDLLDCDIDALVERTRDRPLPRGAISLRRAWVFFGLQVSIGVYLAANILSKTALYISMFVWPLYVIYPTCKRWTNLAPIPLGLMFKIGIFMGWSDVSVDGAVPWRVLAPVYLGACLWTFTYETVYQHQDKLDDLKIGINSPALLLRRYTVPICTTTALGFLCLVAYGGMLNGQGLPFYTGVLVAGIILVTTLQRTDVDCPAQCEAMFLTTPRIGQTILLGLVMDAGLHRYAKGFAAI</sequence>
<keyword evidence="7 9" id="KW-1133">Transmembrane helix</keyword>
<accession>A0AAD6XWY5</accession>
<keyword evidence="6 9" id="KW-0812">Transmembrane</keyword>
<evidence type="ECO:0000256" key="5">
    <source>
        <dbReference type="ARBA" id="ARBA00022679"/>
    </source>
</evidence>
<comment type="cofactor">
    <cofactor evidence="1">
        <name>Mg(2+)</name>
        <dbReference type="ChEBI" id="CHEBI:18420"/>
    </cofactor>
</comment>
<evidence type="ECO:0000313" key="11">
    <source>
        <dbReference type="Proteomes" id="UP001222325"/>
    </source>
</evidence>
<name>A0AAD6XWY5_9AGAR</name>
<dbReference type="GO" id="GO:0006744">
    <property type="term" value="P:ubiquinone biosynthetic process"/>
    <property type="evidence" value="ECO:0007669"/>
    <property type="project" value="TreeGrafter"/>
</dbReference>
<dbReference type="Pfam" id="PF01040">
    <property type="entry name" value="UbiA"/>
    <property type="match status" value="1"/>
</dbReference>
<dbReference type="Proteomes" id="UP001222325">
    <property type="component" value="Unassembled WGS sequence"/>
</dbReference>
<dbReference type="Gene3D" id="1.20.120.1780">
    <property type="entry name" value="UbiA prenyltransferase"/>
    <property type="match status" value="1"/>
</dbReference>
<evidence type="ECO:0000256" key="6">
    <source>
        <dbReference type="ARBA" id="ARBA00022692"/>
    </source>
</evidence>
<evidence type="ECO:0000256" key="7">
    <source>
        <dbReference type="ARBA" id="ARBA00022989"/>
    </source>
</evidence>
<evidence type="ECO:0000256" key="4">
    <source>
        <dbReference type="ARBA" id="ARBA00005985"/>
    </source>
</evidence>
<dbReference type="Gene3D" id="1.10.357.140">
    <property type="entry name" value="UbiA prenyltransferase"/>
    <property type="match status" value="1"/>
</dbReference>
<dbReference type="PANTHER" id="PTHR11048">
    <property type="entry name" value="PRENYLTRANSFERASES"/>
    <property type="match status" value="1"/>
</dbReference>
<evidence type="ECO:0000256" key="8">
    <source>
        <dbReference type="ARBA" id="ARBA00023136"/>
    </source>
</evidence>
<proteinExistence type="inferred from homology"/>
<dbReference type="InterPro" id="IPR000537">
    <property type="entry name" value="UbiA_prenyltransferase"/>
</dbReference>
<comment type="similarity">
    <text evidence="4">Belongs to the UbiA prenyltransferase family.</text>
</comment>
<evidence type="ECO:0000256" key="2">
    <source>
        <dbReference type="ARBA" id="ARBA00004141"/>
    </source>
</evidence>
<evidence type="ECO:0000256" key="3">
    <source>
        <dbReference type="ARBA" id="ARBA00005179"/>
    </source>
</evidence>